<reference evidence="3" key="1">
    <citation type="journal article" date="2018" name="DNA Res.">
        <title>Multiple hybrid de novo genome assembly of finger millet, an orphan allotetraploid crop.</title>
        <authorList>
            <person name="Hatakeyama M."/>
            <person name="Aluri S."/>
            <person name="Balachadran M.T."/>
            <person name="Sivarajan S.R."/>
            <person name="Patrignani A."/>
            <person name="Gruter S."/>
            <person name="Poveda L."/>
            <person name="Shimizu-Inatsugi R."/>
            <person name="Baeten J."/>
            <person name="Francoijs K.J."/>
            <person name="Nataraja K.N."/>
            <person name="Reddy Y.A.N."/>
            <person name="Phadnis S."/>
            <person name="Ravikumar R.L."/>
            <person name="Schlapbach R."/>
            <person name="Sreeman S.M."/>
            <person name="Shimizu K.K."/>
        </authorList>
    </citation>
    <scope>NUCLEOTIDE SEQUENCE</scope>
</reference>
<dbReference type="Pfam" id="PF07762">
    <property type="entry name" value="DUF1618"/>
    <property type="match status" value="1"/>
</dbReference>
<evidence type="ECO:0000256" key="1">
    <source>
        <dbReference type="SAM" id="MobiDB-lite"/>
    </source>
</evidence>
<comment type="caution">
    <text evidence="3">The sequence shown here is derived from an EMBL/GenBank/DDBJ whole genome shotgun (WGS) entry which is preliminary data.</text>
</comment>
<feature type="region of interest" description="Disordered" evidence="1">
    <location>
        <begin position="327"/>
        <end position="351"/>
    </location>
</feature>
<reference evidence="3" key="2">
    <citation type="submission" date="2021-12" db="EMBL/GenBank/DDBJ databases">
        <title>Resequencing data analysis of finger millet.</title>
        <authorList>
            <person name="Hatakeyama M."/>
            <person name="Aluri S."/>
            <person name="Balachadran M.T."/>
            <person name="Sivarajan S.R."/>
            <person name="Poveda L."/>
            <person name="Shimizu-Inatsugi R."/>
            <person name="Schlapbach R."/>
            <person name="Sreeman S.M."/>
            <person name="Shimizu K.K."/>
        </authorList>
    </citation>
    <scope>NUCLEOTIDE SEQUENCE</scope>
</reference>
<sequence length="351" mass="37793">MAPPSPSWVILSALPRVAWLDNDADVTLAPLAAPPRVTLLSLAPRVFPSKVDPLSRLKLPFINAADPSGLLLAVTPPPPTPPSSTTSASSDDEVDGVLTDDPNPDYLVLDLTSATATRVPDTRGVVYNWASLGVIAAPAGAPGFMLAAFDNHVGRNEATLTCFSSETGKWVDKDVDNPLPSRIWNFDDVISHLRPLRRRARDELVSRRVQVSNGKLRCVDMTRARQDQDGAPIVTMRTLADPETAEWTVEYEVSFDEIWALPLKAPVLGLIHPENPDVLYFFVKEYLFGVDMRAKKVVECQASESAKGPVSPSSVLALVLPPALAAGLPMEGSDDGVKEDESGAPPSDDCK</sequence>
<gene>
    <name evidence="3" type="primary">ga25962</name>
    <name evidence="3" type="ORF">PR202_ga25962</name>
</gene>
<name>A0AAV5DCQ4_ELECO</name>
<dbReference type="Proteomes" id="UP001054889">
    <property type="component" value="Unassembled WGS sequence"/>
</dbReference>
<evidence type="ECO:0000313" key="4">
    <source>
        <dbReference type="Proteomes" id="UP001054889"/>
    </source>
</evidence>
<dbReference type="PANTHER" id="PTHR33086:SF44">
    <property type="entry name" value="OS03G0683600 PROTEIN"/>
    <property type="match status" value="1"/>
</dbReference>
<feature type="domain" description="DUF1618" evidence="2">
    <location>
        <begin position="188"/>
        <end position="280"/>
    </location>
</feature>
<keyword evidence="4" id="KW-1185">Reference proteome</keyword>
<dbReference type="AlphaFoldDB" id="A0AAV5DCQ4"/>
<protein>
    <recommendedName>
        <fullName evidence="2">DUF1618 domain-containing protein</fullName>
    </recommendedName>
</protein>
<evidence type="ECO:0000259" key="2">
    <source>
        <dbReference type="Pfam" id="PF07762"/>
    </source>
</evidence>
<organism evidence="3 4">
    <name type="scientific">Eleusine coracana subsp. coracana</name>
    <dbReference type="NCBI Taxonomy" id="191504"/>
    <lineage>
        <taxon>Eukaryota</taxon>
        <taxon>Viridiplantae</taxon>
        <taxon>Streptophyta</taxon>
        <taxon>Embryophyta</taxon>
        <taxon>Tracheophyta</taxon>
        <taxon>Spermatophyta</taxon>
        <taxon>Magnoliopsida</taxon>
        <taxon>Liliopsida</taxon>
        <taxon>Poales</taxon>
        <taxon>Poaceae</taxon>
        <taxon>PACMAD clade</taxon>
        <taxon>Chloridoideae</taxon>
        <taxon>Cynodonteae</taxon>
        <taxon>Eleusininae</taxon>
        <taxon>Eleusine</taxon>
    </lineage>
</organism>
<dbReference type="PANTHER" id="PTHR33086">
    <property type="entry name" value="OS05G0468200 PROTEIN-RELATED"/>
    <property type="match status" value="1"/>
</dbReference>
<feature type="region of interest" description="Disordered" evidence="1">
    <location>
        <begin position="72"/>
        <end position="100"/>
    </location>
</feature>
<proteinExistence type="predicted"/>
<accession>A0AAV5DCQ4</accession>
<dbReference type="EMBL" id="BQKI01000015">
    <property type="protein sequence ID" value="GJN08074.1"/>
    <property type="molecule type" value="Genomic_DNA"/>
</dbReference>
<dbReference type="InterPro" id="IPR011676">
    <property type="entry name" value="DUF1618"/>
</dbReference>
<evidence type="ECO:0000313" key="3">
    <source>
        <dbReference type="EMBL" id="GJN08074.1"/>
    </source>
</evidence>